<gene>
    <name evidence="2" type="ORF">AVDCRST_MAG10-1185</name>
</gene>
<sequence length="61" mass="6805">GGTSRLPPLLQPVPAHRRHGRSLPTRRGRDHAVRLPRGLPVLRAQAPQRRRLAAPGTRRPL</sequence>
<evidence type="ECO:0000256" key="1">
    <source>
        <dbReference type="SAM" id="MobiDB-lite"/>
    </source>
</evidence>
<feature type="non-terminal residue" evidence="2">
    <location>
        <position position="61"/>
    </location>
</feature>
<reference evidence="2" key="1">
    <citation type="submission" date="2020-02" db="EMBL/GenBank/DDBJ databases">
        <authorList>
            <person name="Meier V. D."/>
        </authorList>
    </citation>
    <scope>NUCLEOTIDE SEQUENCE</scope>
    <source>
        <strain evidence="2">AVDCRST_MAG10</strain>
    </source>
</reference>
<feature type="region of interest" description="Disordered" evidence="1">
    <location>
        <begin position="1"/>
        <end position="39"/>
    </location>
</feature>
<accession>A0A6J4HUE8</accession>
<name>A0A6J4HUE8_9ACTN</name>
<feature type="compositionally biased region" description="Basic residues" evidence="1">
    <location>
        <begin position="15"/>
        <end position="29"/>
    </location>
</feature>
<evidence type="ECO:0000313" key="2">
    <source>
        <dbReference type="EMBL" id="CAA9231394.1"/>
    </source>
</evidence>
<protein>
    <submittedName>
        <fullName evidence="2">Uncharacterized protein</fullName>
    </submittedName>
</protein>
<organism evidence="2">
    <name type="scientific">uncultured Acidimicrobiales bacterium</name>
    <dbReference type="NCBI Taxonomy" id="310071"/>
    <lineage>
        <taxon>Bacteria</taxon>
        <taxon>Bacillati</taxon>
        <taxon>Actinomycetota</taxon>
        <taxon>Acidimicrobiia</taxon>
        <taxon>Acidimicrobiales</taxon>
        <taxon>environmental samples</taxon>
    </lineage>
</organism>
<dbReference type="EMBL" id="CADCTB010000080">
    <property type="protein sequence ID" value="CAA9231394.1"/>
    <property type="molecule type" value="Genomic_DNA"/>
</dbReference>
<proteinExistence type="predicted"/>
<feature type="non-terminal residue" evidence="2">
    <location>
        <position position="1"/>
    </location>
</feature>
<dbReference type="AlphaFoldDB" id="A0A6J4HUE8"/>